<dbReference type="Pfam" id="PF13560">
    <property type="entry name" value="HTH_31"/>
    <property type="match status" value="1"/>
</dbReference>
<dbReference type="Gene3D" id="1.10.260.40">
    <property type="entry name" value="lambda repressor-like DNA-binding domains"/>
    <property type="match status" value="1"/>
</dbReference>
<dbReference type="SUPFAM" id="SSF47413">
    <property type="entry name" value="lambda repressor-like DNA-binding domains"/>
    <property type="match status" value="1"/>
</dbReference>
<evidence type="ECO:0000313" key="2">
    <source>
        <dbReference type="EMBL" id="KAB7834665.1"/>
    </source>
</evidence>
<evidence type="ECO:0000313" key="3">
    <source>
        <dbReference type="Proteomes" id="UP000327000"/>
    </source>
</evidence>
<reference evidence="2 3" key="1">
    <citation type="journal article" date="2019" name="Microb. Cell Fact.">
        <title>Exploring novel herbicidin analogues by transcriptional regulator overexpression and MS/MS molecular networking.</title>
        <authorList>
            <person name="Shi Y."/>
            <person name="Gu R."/>
            <person name="Li Y."/>
            <person name="Wang X."/>
            <person name="Ren W."/>
            <person name="Li X."/>
            <person name="Wang L."/>
            <person name="Xie Y."/>
            <person name="Hong B."/>
        </authorList>
    </citation>
    <scope>NUCLEOTIDE SEQUENCE [LARGE SCALE GENOMIC DNA]</scope>
    <source>
        <strain evidence="2 3">US-43</strain>
    </source>
</reference>
<dbReference type="EMBL" id="VOKX01000113">
    <property type="protein sequence ID" value="KAB7834665.1"/>
    <property type="molecule type" value="Genomic_DNA"/>
</dbReference>
<gene>
    <name evidence="2" type="ORF">FRZ00_29060</name>
</gene>
<dbReference type="InterPro" id="IPR043917">
    <property type="entry name" value="DUF5753"/>
</dbReference>
<protein>
    <submittedName>
        <fullName evidence="2">Helix-turn-helix domain-containing protein</fullName>
    </submittedName>
</protein>
<feature type="domain" description="DUF5753" evidence="1">
    <location>
        <begin position="91"/>
        <end position="267"/>
    </location>
</feature>
<evidence type="ECO:0000259" key="1">
    <source>
        <dbReference type="Pfam" id="PF19054"/>
    </source>
</evidence>
<dbReference type="Proteomes" id="UP000327000">
    <property type="component" value="Unassembled WGS sequence"/>
</dbReference>
<dbReference type="CDD" id="cd00093">
    <property type="entry name" value="HTH_XRE"/>
    <property type="match status" value="1"/>
</dbReference>
<organism evidence="2 3">
    <name type="scientific">Streptomyces mobaraensis</name>
    <name type="common">Streptoverticillium mobaraense</name>
    <dbReference type="NCBI Taxonomy" id="35621"/>
    <lineage>
        <taxon>Bacteria</taxon>
        <taxon>Bacillati</taxon>
        <taxon>Actinomycetota</taxon>
        <taxon>Actinomycetes</taxon>
        <taxon>Kitasatosporales</taxon>
        <taxon>Streptomycetaceae</taxon>
        <taxon>Streptomyces</taxon>
    </lineage>
</organism>
<accession>A0A5N5VZY9</accession>
<name>A0A5N5VZY9_STRMB</name>
<dbReference type="InterPro" id="IPR001387">
    <property type="entry name" value="Cro/C1-type_HTH"/>
</dbReference>
<dbReference type="RefSeq" id="WP_152265555.1">
    <property type="nucleotide sequence ID" value="NZ_VOKX01000113.1"/>
</dbReference>
<comment type="caution">
    <text evidence="2">The sequence shown here is derived from an EMBL/GenBank/DDBJ whole genome shotgun (WGS) entry which is preliminary data.</text>
</comment>
<sequence>MPENRPFDSFQRRANELGDAIRSHRLAKVWLQRHLGKAVALDNTAISHFERGTHVPRRDVTLRIDQALGAGGAIFKLRDEMDDNPDSPRWQKFLSSQSGARTIYHVSNIMPAVLETPEHTRAALERGLEFYGGSLEDKLAYRAELRSTLLTPDPPRFGCVLWESALHIVTGGPQVMRAQLLHVIERSHEAHIDVRILRFADSAGLPDAGTAVVWTRPNGSMRAWRDESGSPGVFISDKKRVSNLALFYDQLRSRALDQEESRALIRKTVEDLYPCRLHTLPCP</sequence>
<keyword evidence="3" id="KW-1185">Reference proteome</keyword>
<dbReference type="AlphaFoldDB" id="A0A5N5VZY9"/>
<dbReference type="Pfam" id="PF19054">
    <property type="entry name" value="DUF5753"/>
    <property type="match status" value="1"/>
</dbReference>
<proteinExistence type="predicted"/>
<dbReference type="GO" id="GO:0003677">
    <property type="term" value="F:DNA binding"/>
    <property type="evidence" value="ECO:0007669"/>
    <property type="project" value="InterPro"/>
</dbReference>
<dbReference type="InterPro" id="IPR010982">
    <property type="entry name" value="Lambda_DNA-bd_dom_sf"/>
</dbReference>
<dbReference type="OrthoDB" id="4162113at2"/>